<gene>
    <name evidence="2" type="primary">NS2</name>
</gene>
<reference evidence="2" key="1">
    <citation type="submission" date="2020-07" db="EMBL/GenBank/DDBJ databases">
        <title>Diversity of sea star-associated densoviruses and transcribed endogenized viral elements of densovirus origin.</title>
        <authorList>
            <person name="Jackson E.W."/>
            <person name="Hewson I."/>
        </authorList>
    </citation>
    <scope>NUCLEOTIDE SEQUENCE</scope>
</reference>
<dbReference type="EMBL" id="MT733046">
    <property type="protein sequence ID" value="QOD39586.1"/>
    <property type="molecule type" value="Genomic_DNA"/>
</dbReference>
<feature type="compositionally biased region" description="Acidic residues" evidence="1">
    <location>
        <begin position="1"/>
        <end position="27"/>
    </location>
</feature>
<sequence length="302" mass="34670">MTEAEIETISETEEEEKEEKDEEEEDNDKTYSMKKVLLLVMSSHQPASEDPRYLLYLRNYLGKIEQLPLDLQLALPHFISVANYLMKNEKKLKTSGYLTLLENCEKARVITSQMSLTANLVLKLMKYVNTCNEMEDPSLEDFSSLAATTSTFTSRTTAASQMEHADASSSKKRKIAPESDDESDLFDDDLFHANSAKPTYETFSSILVREAKGDKLKTCKSQDEWKDSKLKMTYWHVPDLVDVRVDDEWRNARKTMILNFDSTSSDGLTIMEAIRVIEKKTKKHLKASGGKPMDFKQKQKRF</sequence>
<organism evidence="2">
    <name type="scientific">uncultured densovirus</name>
    <dbReference type="NCBI Taxonomy" id="748192"/>
    <lineage>
        <taxon>Viruses</taxon>
        <taxon>Monodnaviria</taxon>
        <taxon>Shotokuvirae</taxon>
        <taxon>Cossaviricota</taxon>
        <taxon>Quintoviricetes</taxon>
        <taxon>Piccovirales</taxon>
        <taxon>Parvoviridae</taxon>
        <taxon>Densovirinae</taxon>
        <taxon>environmental samples</taxon>
    </lineage>
</organism>
<protein>
    <submittedName>
        <fullName evidence="2">NS2</fullName>
    </submittedName>
</protein>
<name>A0A7L7YTU3_9VIRU</name>
<feature type="region of interest" description="Disordered" evidence="1">
    <location>
        <begin position="1"/>
        <end position="29"/>
    </location>
</feature>
<evidence type="ECO:0000256" key="1">
    <source>
        <dbReference type="SAM" id="MobiDB-lite"/>
    </source>
</evidence>
<accession>A0A7L7YTU3</accession>
<feature type="region of interest" description="Disordered" evidence="1">
    <location>
        <begin position="157"/>
        <end position="181"/>
    </location>
</feature>
<proteinExistence type="predicted"/>
<evidence type="ECO:0000313" key="2">
    <source>
        <dbReference type="EMBL" id="QOD39586.1"/>
    </source>
</evidence>